<dbReference type="GO" id="GO:0006654">
    <property type="term" value="P:phosphatidic acid biosynthetic process"/>
    <property type="evidence" value="ECO:0007669"/>
    <property type="project" value="TreeGrafter"/>
</dbReference>
<dbReference type="GO" id="GO:0003841">
    <property type="term" value="F:1-acylglycerol-3-phosphate O-acyltransferase activity"/>
    <property type="evidence" value="ECO:0007669"/>
    <property type="project" value="TreeGrafter"/>
</dbReference>
<dbReference type="RefSeq" id="WP_100867313.1">
    <property type="nucleotide sequence ID" value="NZ_PHUF01000004.1"/>
</dbReference>
<keyword evidence="2 6" id="KW-0808">Transferase</keyword>
<keyword evidence="4" id="KW-0472">Membrane</keyword>
<feature type="domain" description="Phospholipid/glycerol acyltransferase" evidence="5">
    <location>
        <begin position="70"/>
        <end position="184"/>
    </location>
</feature>
<dbReference type="SUPFAM" id="SSF69593">
    <property type="entry name" value="Glycerol-3-phosphate (1)-acyltransferase"/>
    <property type="match status" value="1"/>
</dbReference>
<keyword evidence="4" id="KW-0812">Transmembrane</keyword>
<evidence type="ECO:0000256" key="1">
    <source>
        <dbReference type="ARBA" id="ARBA00005189"/>
    </source>
</evidence>
<comment type="pathway">
    <text evidence="1">Lipid metabolism.</text>
</comment>
<dbReference type="EMBL" id="PHUF01000004">
    <property type="protein sequence ID" value="PKB14475.1"/>
    <property type="molecule type" value="Genomic_DNA"/>
</dbReference>
<evidence type="ECO:0000256" key="2">
    <source>
        <dbReference type="ARBA" id="ARBA00022679"/>
    </source>
</evidence>
<evidence type="ECO:0000256" key="3">
    <source>
        <dbReference type="ARBA" id="ARBA00023315"/>
    </source>
</evidence>
<keyword evidence="7" id="KW-1185">Reference proteome</keyword>
<feature type="transmembrane region" description="Helical" evidence="4">
    <location>
        <begin position="7"/>
        <end position="31"/>
    </location>
</feature>
<dbReference type="AlphaFoldDB" id="A0A2N0H6A5"/>
<sequence>MRVLRSLAFYIAFYGASLFIVLACIATLLLASRATFRRTVHSWSAWQRICCRHLLGITIRVDGTLPDGPVLVALKHESFFEAIDLPQLLDTPGVFAKVELMRIPLWGLAGRRYGLVSVERDQGARALRHMLAEARALVADGRPLAIFPEGTRVPHGTRPELKSGFAGLYKLLGLPVVAVALDSGPLYHRWIKRPGVITYKLADPIPPGLPRDVAEARVRAAINALNA</sequence>
<dbReference type="SMART" id="SM00563">
    <property type="entry name" value="PlsC"/>
    <property type="match status" value="1"/>
</dbReference>
<keyword evidence="4" id="KW-1133">Transmembrane helix</keyword>
<dbReference type="CDD" id="cd07989">
    <property type="entry name" value="LPLAT_AGPAT-like"/>
    <property type="match status" value="1"/>
</dbReference>
<evidence type="ECO:0000313" key="6">
    <source>
        <dbReference type="EMBL" id="PKB14475.1"/>
    </source>
</evidence>
<dbReference type="Pfam" id="PF01553">
    <property type="entry name" value="Acyltransferase"/>
    <property type="match status" value="1"/>
</dbReference>
<protein>
    <submittedName>
        <fullName evidence="6">1-acyl-sn-glycerol-3-phosphate acyltransferase</fullName>
    </submittedName>
</protein>
<keyword evidence="3 6" id="KW-0012">Acyltransferase</keyword>
<dbReference type="PANTHER" id="PTHR10434">
    <property type="entry name" value="1-ACYL-SN-GLYCEROL-3-PHOSPHATE ACYLTRANSFERASE"/>
    <property type="match status" value="1"/>
</dbReference>
<organism evidence="6 7">
    <name type="scientific">Novosphingobium kunmingense</name>
    <dbReference type="NCBI Taxonomy" id="1211806"/>
    <lineage>
        <taxon>Bacteria</taxon>
        <taxon>Pseudomonadati</taxon>
        <taxon>Pseudomonadota</taxon>
        <taxon>Alphaproteobacteria</taxon>
        <taxon>Sphingomonadales</taxon>
        <taxon>Sphingomonadaceae</taxon>
        <taxon>Novosphingobium</taxon>
    </lineage>
</organism>
<dbReference type="OrthoDB" id="5290997at2"/>
<reference evidence="6 7" key="1">
    <citation type="submission" date="2017-11" db="EMBL/GenBank/DDBJ databases">
        <title>Genomic Encyclopedia of Type Strains, Phase III (KMG-III): the genomes of soil and plant-associated and newly described type strains.</title>
        <authorList>
            <person name="Whitman W."/>
        </authorList>
    </citation>
    <scope>NUCLEOTIDE SEQUENCE [LARGE SCALE GENOMIC DNA]</scope>
    <source>
        <strain evidence="6 7">CGMCC 1.12274</strain>
    </source>
</reference>
<evidence type="ECO:0000259" key="5">
    <source>
        <dbReference type="SMART" id="SM00563"/>
    </source>
</evidence>
<dbReference type="Proteomes" id="UP000232587">
    <property type="component" value="Unassembled WGS sequence"/>
</dbReference>
<evidence type="ECO:0000313" key="7">
    <source>
        <dbReference type="Proteomes" id="UP000232587"/>
    </source>
</evidence>
<evidence type="ECO:0000256" key="4">
    <source>
        <dbReference type="SAM" id="Phobius"/>
    </source>
</evidence>
<dbReference type="PROSITE" id="PS51257">
    <property type="entry name" value="PROKAR_LIPOPROTEIN"/>
    <property type="match status" value="1"/>
</dbReference>
<gene>
    <name evidence="6" type="ORF">B0I00_2064</name>
</gene>
<dbReference type="InterPro" id="IPR002123">
    <property type="entry name" value="Plipid/glycerol_acylTrfase"/>
</dbReference>
<proteinExistence type="predicted"/>
<comment type="caution">
    <text evidence="6">The sequence shown here is derived from an EMBL/GenBank/DDBJ whole genome shotgun (WGS) entry which is preliminary data.</text>
</comment>
<dbReference type="PANTHER" id="PTHR10434:SF11">
    <property type="entry name" value="1-ACYL-SN-GLYCEROL-3-PHOSPHATE ACYLTRANSFERASE"/>
    <property type="match status" value="1"/>
</dbReference>
<name>A0A2N0H6A5_9SPHN</name>
<accession>A0A2N0H6A5</accession>